<accession>A0A3G9JFG9</accession>
<sequence length="210" mass="23544">MISFLLHLPTWPLIRIIGILSFLFLTVGISLGISYSFSFWTRQTKRRVYQIHSFSTITGAALGMLHGLITIIDTYAPYSWRDLLIPFSASYSPTLSGLGTLSSYGMLVVILTTDLRNKIKRGLWLLFHMLSYPIYIMALIHSFFMGTDSSLPLVRVMYVLSIMVVLGLTAARFASRQTAKQDSIPAKPIKLYAVPTPSASPQLPEHKREA</sequence>
<protein>
    <submittedName>
        <fullName evidence="1">Uncharacterized protein</fullName>
    </submittedName>
</protein>
<dbReference type="KEGG" id="pbk:Back11_50680"/>
<keyword evidence="2" id="KW-1185">Reference proteome</keyword>
<evidence type="ECO:0000313" key="1">
    <source>
        <dbReference type="EMBL" id="BBH23723.1"/>
    </source>
</evidence>
<gene>
    <name evidence="1" type="ORF">Back11_50680</name>
</gene>
<organism evidence="1 2">
    <name type="scientific">Paenibacillus baekrokdamisoli</name>
    <dbReference type="NCBI Taxonomy" id="1712516"/>
    <lineage>
        <taxon>Bacteria</taxon>
        <taxon>Bacillati</taxon>
        <taxon>Bacillota</taxon>
        <taxon>Bacilli</taxon>
        <taxon>Bacillales</taxon>
        <taxon>Paenibacillaceae</taxon>
        <taxon>Paenibacillus</taxon>
    </lineage>
</organism>
<dbReference type="AlphaFoldDB" id="A0A3G9JFG9"/>
<dbReference type="RefSeq" id="WP_125663419.1">
    <property type="nucleotide sequence ID" value="NZ_AP019308.1"/>
</dbReference>
<reference evidence="1 2" key="1">
    <citation type="submission" date="2018-11" db="EMBL/GenBank/DDBJ databases">
        <title>Complete genome sequence of Paenibacillus baekrokdamisoli strain KCTC 33723.</title>
        <authorList>
            <person name="Kang S.W."/>
            <person name="Lee K.C."/>
            <person name="Kim K.K."/>
            <person name="Kim J.S."/>
            <person name="Kim D.S."/>
            <person name="Ko S.H."/>
            <person name="Yang S.H."/>
            <person name="Lee J.S."/>
        </authorList>
    </citation>
    <scope>NUCLEOTIDE SEQUENCE [LARGE SCALE GENOMIC DNA]</scope>
    <source>
        <strain evidence="1 2">KCTC 33723</strain>
    </source>
</reference>
<name>A0A3G9JFG9_9BACL</name>
<dbReference type="EMBL" id="AP019308">
    <property type="protein sequence ID" value="BBH23723.1"/>
    <property type="molecule type" value="Genomic_DNA"/>
</dbReference>
<proteinExistence type="predicted"/>
<dbReference type="OrthoDB" id="6656329at2"/>
<evidence type="ECO:0000313" key="2">
    <source>
        <dbReference type="Proteomes" id="UP000275368"/>
    </source>
</evidence>
<dbReference type="Proteomes" id="UP000275368">
    <property type="component" value="Chromosome"/>
</dbReference>